<proteinExistence type="predicted"/>
<evidence type="ECO:0000256" key="1">
    <source>
        <dbReference type="ARBA" id="ARBA00022553"/>
    </source>
</evidence>
<dbReference type="EMBL" id="ASJR01000020">
    <property type="protein sequence ID" value="ERP31065.1"/>
    <property type="molecule type" value="Genomic_DNA"/>
</dbReference>
<dbReference type="InterPro" id="IPR011006">
    <property type="entry name" value="CheY-like_superfamily"/>
</dbReference>
<dbReference type="Pfam" id="PF00072">
    <property type="entry name" value="Response_reg"/>
    <property type="match status" value="1"/>
</dbReference>
<evidence type="ECO:0000313" key="5">
    <source>
        <dbReference type="Proteomes" id="UP000017148"/>
    </source>
</evidence>
<feature type="domain" description="Response regulatory" evidence="3">
    <location>
        <begin position="3"/>
        <end position="121"/>
    </location>
</feature>
<dbReference type="PROSITE" id="PS50110">
    <property type="entry name" value="RESPONSE_REGULATORY"/>
    <property type="match status" value="1"/>
</dbReference>
<name>U7D9H8_9BACT</name>
<protein>
    <submittedName>
        <fullName evidence="4">Response regulator receiver domain-containing protein</fullName>
    </submittedName>
</protein>
<dbReference type="SUPFAM" id="SSF52172">
    <property type="entry name" value="CheY-like"/>
    <property type="match status" value="1"/>
</dbReference>
<keyword evidence="1 2" id="KW-0597">Phosphoprotein</keyword>
<keyword evidence="5" id="KW-1185">Reference proteome</keyword>
<comment type="caution">
    <text evidence="4">The sequence shown here is derived from an EMBL/GenBank/DDBJ whole genome shotgun (WGS) entry which is preliminary data.</text>
</comment>
<dbReference type="AlphaFoldDB" id="U7D9H8"/>
<accession>U7D9H8</accession>
<dbReference type="Gene3D" id="3.40.50.2300">
    <property type="match status" value="1"/>
</dbReference>
<organism evidence="4 5">
    <name type="scientific">Chitinivibrio alkaliphilus ACht1</name>
    <dbReference type="NCBI Taxonomy" id="1313304"/>
    <lineage>
        <taxon>Bacteria</taxon>
        <taxon>Pseudomonadati</taxon>
        <taxon>Fibrobacterota</taxon>
        <taxon>Chitinivibrionia</taxon>
        <taxon>Chitinivibrionales</taxon>
        <taxon>Chitinivibrionaceae</taxon>
        <taxon>Chitinivibrio</taxon>
    </lineage>
</organism>
<dbReference type="SMART" id="SM00448">
    <property type="entry name" value="REC"/>
    <property type="match status" value="1"/>
</dbReference>
<dbReference type="eggNOG" id="COG0784">
    <property type="taxonomic scope" value="Bacteria"/>
</dbReference>
<dbReference type="InterPro" id="IPR001789">
    <property type="entry name" value="Sig_transdc_resp-reg_receiver"/>
</dbReference>
<dbReference type="PANTHER" id="PTHR44591">
    <property type="entry name" value="STRESS RESPONSE REGULATOR PROTEIN 1"/>
    <property type="match status" value="1"/>
</dbReference>
<reference evidence="4 5" key="1">
    <citation type="journal article" date="2013" name="Environ. Microbiol.">
        <title>Genome analysis of Chitinivibrio alkaliphilus gen. nov., sp. nov., a novel extremely haloalkaliphilic anaerobic chitinolytic bacterium from the candidate phylum Termite Group 3.</title>
        <authorList>
            <person name="Sorokin D.Y."/>
            <person name="Gumerov V.M."/>
            <person name="Rakitin A.L."/>
            <person name="Beletsky A.V."/>
            <person name="Damste J.S."/>
            <person name="Muyzer G."/>
            <person name="Mardanov A.V."/>
            <person name="Ravin N.V."/>
        </authorList>
    </citation>
    <scope>NUCLEOTIDE SEQUENCE [LARGE SCALE GENOMIC DNA]</scope>
    <source>
        <strain evidence="4 5">ACht1</strain>
    </source>
</reference>
<dbReference type="GO" id="GO:0000160">
    <property type="term" value="P:phosphorelay signal transduction system"/>
    <property type="evidence" value="ECO:0007669"/>
    <property type="project" value="InterPro"/>
</dbReference>
<evidence type="ECO:0000256" key="2">
    <source>
        <dbReference type="PROSITE-ProRule" id="PRU00169"/>
    </source>
</evidence>
<evidence type="ECO:0000313" key="4">
    <source>
        <dbReference type="EMBL" id="ERP31065.1"/>
    </source>
</evidence>
<sequence>MAHILIIDDDRTFLSVFSRFLRKAGHQVTSVDNSRDLFDYLKQGGFDLLLLDMIMPEQDGVDILRTLRRYGYTIEVIAMSGGGRVTEGEFFLDFARAMGVTHLIRKPIYDFREVLEQIRGVAGEEISRRYS</sequence>
<evidence type="ECO:0000259" key="3">
    <source>
        <dbReference type="PROSITE" id="PS50110"/>
    </source>
</evidence>
<dbReference type="InterPro" id="IPR050595">
    <property type="entry name" value="Bact_response_regulator"/>
</dbReference>
<dbReference type="STRING" id="1313304.CALK_2023"/>
<feature type="modified residue" description="4-aspartylphosphate" evidence="2">
    <location>
        <position position="52"/>
    </location>
</feature>
<dbReference type="OrthoDB" id="9794815at2"/>
<dbReference type="Proteomes" id="UP000017148">
    <property type="component" value="Unassembled WGS sequence"/>
</dbReference>
<dbReference type="PANTHER" id="PTHR44591:SF3">
    <property type="entry name" value="RESPONSE REGULATORY DOMAIN-CONTAINING PROTEIN"/>
    <property type="match status" value="1"/>
</dbReference>
<gene>
    <name evidence="4" type="ORF">CALK_2023</name>
</gene>
<dbReference type="CDD" id="cd00156">
    <property type="entry name" value="REC"/>
    <property type="match status" value="1"/>
</dbReference>
<dbReference type="RefSeq" id="WP_022637440.1">
    <property type="nucleotide sequence ID" value="NZ_ASJR01000020.1"/>
</dbReference>